<dbReference type="CDD" id="cd06225">
    <property type="entry name" value="HAMP"/>
    <property type="match status" value="1"/>
</dbReference>
<keyword evidence="7 15" id="KW-0812">Transmembrane</keyword>
<evidence type="ECO:0000256" key="13">
    <source>
        <dbReference type="ARBA" id="ARBA00023136"/>
    </source>
</evidence>
<keyword evidence="9" id="KW-0418">Kinase</keyword>
<dbReference type="GO" id="GO:0016036">
    <property type="term" value="P:cellular response to phosphate starvation"/>
    <property type="evidence" value="ECO:0007669"/>
    <property type="project" value="TreeGrafter"/>
</dbReference>
<dbReference type="SMART" id="SM00388">
    <property type="entry name" value="HisKA"/>
    <property type="match status" value="1"/>
</dbReference>
<dbReference type="Pfam" id="PF00672">
    <property type="entry name" value="HAMP"/>
    <property type="match status" value="1"/>
</dbReference>
<evidence type="ECO:0000256" key="3">
    <source>
        <dbReference type="ARBA" id="ARBA00012438"/>
    </source>
</evidence>
<dbReference type="Pfam" id="PF02518">
    <property type="entry name" value="HATPase_c"/>
    <property type="match status" value="1"/>
</dbReference>
<evidence type="ECO:0000256" key="8">
    <source>
        <dbReference type="ARBA" id="ARBA00022741"/>
    </source>
</evidence>
<proteinExistence type="predicted"/>
<dbReference type="InterPro" id="IPR013767">
    <property type="entry name" value="PAS_fold"/>
</dbReference>
<dbReference type="SMART" id="SM00304">
    <property type="entry name" value="HAMP"/>
    <property type="match status" value="1"/>
</dbReference>
<dbReference type="SUPFAM" id="SSF47384">
    <property type="entry name" value="Homodimeric domain of signal transducing histidine kinase"/>
    <property type="match status" value="1"/>
</dbReference>
<dbReference type="Proteomes" id="UP000230956">
    <property type="component" value="Unassembled WGS sequence"/>
</dbReference>
<evidence type="ECO:0000256" key="10">
    <source>
        <dbReference type="ARBA" id="ARBA00022840"/>
    </source>
</evidence>
<dbReference type="GO" id="GO:0004721">
    <property type="term" value="F:phosphoprotein phosphatase activity"/>
    <property type="evidence" value="ECO:0007669"/>
    <property type="project" value="TreeGrafter"/>
</dbReference>
<dbReference type="EC" id="2.7.13.3" evidence="3"/>
<protein>
    <recommendedName>
        <fullName evidence="14">Sensor-like histidine kinase SenX3</fullName>
        <ecNumber evidence="3">2.7.13.3</ecNumber>
    </recommendedName>
</protein>
<dbReference type="PROSITE" id="PS50109">
    <property type="entry name" value="HIS_KIN"/>
    <property type="match status" value="1"/>
</dbReference>
<evidence type="ECO:0000256" key="6">
    <source>
        <dbReference type="ARBA" id="ARBA00022679"/>
    </source>
</evidence>
<dbReference type="SMART" id="SM00387">
    <property type="entry name" value="HATPase_c"/>
    <property type="match status" value="1"/>
</dbReference>
<dbReference type="SUPFAM" id="SSF158472">
    <property type="entry name" value="HAMP domain-like"/>
    <property type="match status" value="1"/>
</dbReference>
<evidence type="ECO:0000256" key="4">
    <source>
        <dbReference type="ARBA" id="ARBA00022475"/>
    </source>
</evidence>
<evidence type="ECO:0000256" key="5">
    <source>
        <dbReference type="ARBA" id="ARBA00022553"/>
    </source>
</evidence>
<dbReference type="CDD" id="cd00082">
    <property type="entry name" value="HisKA"/>
    <property type="match status" value="1"/>
</dbReference>
<sequence>MRIGKKLAISYGLLAVLTALITGFILRALIGNAEILVIVVGVALLVVLMSYWLSRSLTSPLSRMTIMAERMASDDLEHRLPVERSDEIGELSKSLNDLAANLKGRIDELRSEKTKADLILDNMAEGILLINGNSEVILTNPTIERIFQVRTDNIVGYPVLHSVRSFDLDRAVQESVVSGKEVVDEIDLQAPFRRLRIRVMPIKSSTGERQTLAVIRDITRQKQVEKLRKDFVANISHELKTPLTGLKLLSETLLRSIDTDPASSRIFIKRLDKELSTLINMVLELIDLSKLETQQEAIETVPTDLGELVNEVGLSFSQLAASKGLSLNLSIPENVPLVTGDNEQLLTLIRNLVDNAIRYTMSGGKIDVKLEPVGSHIDLIVQDNGIGLAKREISRIFERFYRADKARSRETGGTGLGLSIVKHIAENHNATIEVDSSLGIGSTFIVNFPLDKESSKHS</sequence>
<feature type="domain" description="HAMP" evidence="17">
    <location>
        <begin position="55"/>
        <end position="107"/>
    </location>
</feature>
<keyword evidence="8" id="KW-0547">Nucleotide-binding</keyword>
<dbReference type="Gene3D" id="6.10.340.10">
    <property type="match status" value="1"/>
</dbReference>
<keyword evidence="10" id="KW-0067">ATP-binding</keyword>
<dbReference type="Gene3D" id="3.30.565.10">
    <property type="entry name" value="Histidine kinase-like ATPase, C-terminal domain"/>
    <property type="match status" value="1"/>
</dbReference>
<dbReference type="FunFam" id="3.30.565.10:FF:000023">
    <property type="entry name" value="PAS domain-containing sensor histidine kinase"/>
    <property type="match status" value="1"/>
</dbReference>
<name>A0A2M7T7S6_9ACTN</name>
<keyword evidence="11 15" id="KW-1133">Transmembrane helix</keyword>
<dbReference type="GO" id="GO:0006355">
    <property type="term" value="P:regulation of DNA-templated transcription"/>
    <property type="evidence" value="ECO:0007669"/>
    <property type="project" value="InterPro"/>
</dbReference>
<comment type="caution">
    <text evidence="18">The sequence shown here is derived from an EMBL/GenBank/DDBJ whole genome shotgun (WGS) entry which is preliminary data.</text>
</comment>
<dbReference type="Gene3D" id="1.10.287.130">
    <property type="match status" value="1"/>
</dbReference>
<dbReference type="PANTHER" id="PTHR45453:SF1">
    <property type="entry name" value="PHOSPHATE REGULON SENSOR PROTEIN PHOR"/>
    <property type="match status" value="1"/>
</dbReference>
<accession>A0A2M7T7S6</accession>
<dbReference type="InterPro" id="IPR050351">
    <property type="entry name" value="BphY/WalK/GraS-like"/>
</dbReference>
<dbReference type="InterPro" id="IPR035965">
    <property type="entry name" value="PAS-like_dom_sf"/>
</dbReference>
<dbReference type="InterPro" id="IPR003661">
    <property type="entry name" value="HisK_dim/P_dom"/>
</dbReference>
<dbReference type="SUPFAM" id="SSF55874">
    <property type="entry name" value="ATPase domain of HSP90 chaperone/DNA topoisomerase II/histidine kinase"/>
    <property type="match status" value="1"/>
</dbReference>
<dbReference type="SUPFAM" id="SSF55785">
    <property type="entry name" value="PYP-like sensor domain (PAS domain)"/>
    <property type="match status" value="1"/>
</dbReference>
<dbReference type="Pfam" id="PF00512">
    <property type="entry name" value="HisKA"/>
    <property type="match status" value="1"/>
</dbReference>
<evidence type="ECO:0000256" key="2">
    <source>
        <dbReference type="ARBA" id="ARBA00004236"/>
    </source>
</evidence>
<evidence type="ECO:0000259" key="16">
    <source>
        <dbReference type="PROSITE" id="PS50109"/>
    </source>
</evidence>
<dbReference type="InterPro" id="IPR005467">
    <property type="entry name" value="His_kinase_dom"/>
</dbReference>
<dbReference type="AlphaFoldDB" id="A0A2M7T7S6"/>
<dbReference type="GO" id="GO:0005886">
    <property type="term" value="C:plasma membrane"/>
    <property type="evidence" value="ECO:0007669"/>
    <property type="project" value="UniProtKB-SubCell"/>
</dbReference>
<comment type="catalytic activity">
    <reaction evidence="1">
        <text>ATP + protein L-histidine = ADP + protein N-phospho-L-histidine.</text>
        <dbReference type="EC" id="2.7.13.3"/>
    </reaction>
</comment>
<dbReference type="InterPro" id="IPR003660">
    <property type="entry name" value="HAMP_dom"/>
</dbReference>
<keyword evidence="12" id="KW-0902">Two-component regulatory system</keyword>
<dbReference type="InterPro" id="IPR036890">
    <property type="entry name" value="HATPase_C_sf"/>
</dbReference>
<keyword evidence="4" id="KW-1003">Cell membrane</keyword>
<dbReference type="Pfam" id="PF00989">
    <property type="entry name" value="PAS"/>
    <property type="match status" value="1"/>
</dbReference>
<evidence type="ECO:0000256" key="11">
    <source>
        <dbReference type="ARBA" id="ARBA00022989"/>
    </source>
</evidence>
<feature type="transmembrane region" description="Helical" evidence="15">
    <location>
        <begin position="35"/>
        <end position="54"/>
    </location>
</feature>
<dbReference type="GO" id="GO:0005524">
    <property type="term" value="F:ATP binding"/>
    <property type="evidence" value="ECO:0007669"/>
    <property type="project" value="UniProtKB-KW"/>
</dbReference>
<evidence type="ECO:0000256" key="15">
    <source>
        <dbReference type="SAM" id="Phobius"/>
    </source>
</evidence>
<evidence type="ECO:0000313" key="18">
    <source>
        <dbReference type="EMBL" id="PIZ38524.1"/>
    </source>
</evidence>
<organism evidence="18 19">
    <name type="scientific">Candidatus Aquicultor secundus</name>
    <dbReference type="NCBI Taxonomy" id="1973895"/>
    <lineage>
        <taxon>Bacteria</taxon>
        <taxon>Bacillati</taxon>
        <taxon>Actinomycetota</taxon>
        <taxon>Candidatus Aquicultoria</taxon>
        <taxon>Candidatus Aquicultorales</taxon>
        <taxon>Candidatus Aquicultoraceae</taxon>
        <taxon>Candidatus Aquicultor</taxon>
    </lineage>
</organism>
<evidence type="ECO:0000256" key="9">
    <source>
        <dbReference type="ARBA" id="ARBA00022777"/>
    </source>
</evidence>
<dbReference type="CDD" id="cd00075">
    <property type="entry name" value="HATPase"/>
    <property type="match status" value="1"/>
</dbReference>
<dbReference type="EMBL" id="PFNG01000145">
    <property type="protein sequence ID" value="PIZ38524.1"/>
    <property type="molecule type" value="Genomic_DNA"/>
</dbReference>
<dbReference type="PANTHER" id="PTHR45453">
    <property type="entry name" value="PHOSPHATE REGULON SENSOR PROTEIN PHOR"/>
    <property type="match status" value="1"/>
</dbReference>
<keyword evidence="6" id="KW-0808">Transferase</keyword>
<evidence type="ECO:0000256" key="12">
    <source>
        <dbReference type="ARBA" id="ARBA00023012"/>
    </source>
</evidence>
<gene>
    <name evidence="18" type="ORF">COY37_06015</name>
</gene>
<feature type="transmembrane region" description="Helical" evidence="15">
    <location>
        <begin position="7"/>
        <end position="29"/>
    </location>
</feature>
<dbReference type="PROSITE" id="PS50885">
    <property type="entry name" value="HAMP"/>
    <property type="match status" value="1"/>
</dbReference>
<dbReference type="RefSeq" id="WP_286678972.1">
    <property type="nucleotide sequence ID" value="NZ_MNXI01000119.1"/>
</dbReference>
<keyword evidence="5" id="KW-0597">Phosphoprotein</keyword>
<dbReference type="InterPro" id="IPR004358">
    <property type="entry name" value="Sig_transdc_His_kin-like_C"/>
</dbReference>
<dbReference type="GO" id="GO:0000155">
    <property type="term" value="F:phosphorelay sensor kinase activity"/>
    <property type="evidence" value="ECO:0007669"/>
    <property type="project" value="InterPro"/>
</dbReference>
<evidence type="ECO:0000256" key="14">
    <source>
        <dbReference type="ARBA" id="ARBA00039401"/>
    </source>
</evidence>
<dbReference type="InterPro" id="IPR003594">
    <property type="entry name" value="HATPase_dom"/>
</dbReference>
<dbReference type="Gene3D" id="3.30.450.20">
    <property type="entry name" value="PAS domain"/>
    <property type="match status" value="1"/>
</dbReference>
<keyword evidence="13 15" id="KW-0472">Membrane</keyword>
<dbReference type="InterPro" id="IPR036097">
    <property type="entry name" value="HisK_dim/P_sf"/>
</dbReference>
<dbReference type="PRINTS" id="PR00344">
    <property type="entry name" value="BCTRLSENSOR"/>
</dbReference>
<evidence type="ECO:0000256" key="7">
    <source>
        <dbReference type="ARBA" id="ARBA00022692"/>
    </source>
</evidence>
<evidence type="ECO:0000313" key="19">
    <source>
        <dbReference type="Proteomes" id="UP000230956"/>
    </source>
</evidence>
<evidence type="ECO:0000259" key="17">
    <source>
        <dbReference type="PROSITE" id="PS50885"/>
    </source>
</evidence>
<reference evidence="19" key="1">
    <citation type="submission" date="2017-09" db="EMBL/GenBank/DDBJ databases">
        <title>Depth-based differentiation of microbial function through sediment-hosted aquifers and enrichment of novel symbionts in the deep terrestrial subsurface.</title>
        <authorList>
            <person name="Probst A.J."/>
            <person name="Ladd B."/>
            <person name="Jarett J.K."/>
            <person name="Geller-Mcgrath D.E."/>
            <person name="Sieber C.M.K."/>
            <person name="Emerson J.B."/>
            <person name="Anantharaman K."/>
            <person name="Thomas B.C."/>
            <person name="Malmstrom R."/>
            <person name="Stieglmeier M."/>
            <person name="Klingl A."/>
            <person name="Woyke T."/>
            <person name="Ryan C.M."/>
            <person name="Banfield J.F."/>
        </authorList>
    </citation>
    <scope>NUCLEOTIDE SEQUENCE [LARGE SCALE GENOMIC DNA]</scope>
</reference>
<comment type="subcellular location">
    <subcellularLocation>
        <location evidence="2">Cell membrane</location>
    </subcellularLocation>
</comment>
<evidence type="ECO:0000256" key="1">
    <source>
        <dbReference type="ARBA" id="ARBA00000085"/>
    </source>
</evidence>
<feature type="domain" description="Histidine kinase" evidence="16">
    <location>
        <begin position="234"/>
        <end position="452"/>
    </location>
</feature>